<dbReference type="PANTHER" id="PTHR12993">
    <property type="entry name" value="N-ACETYLGLUCOSAMINYL-PHOSPHATIDYLINOSITOL DE-N-ACETYLASE-RELATED"/>
    <property type="match status" value="1"/>
</dbReference>
<dbReference type="NCBIfam" id="TIGR04001">
    <property type="entry name" value="thiol_BshB1"/>
    <property type="match status" value="1"/>
</dbReference>
<sequence length="236" mass="26531">MIPTPSEPLDLLVVATHPDDAEISVGGTILKLIGHEKKVGVLDLTNGEPTPHGTIERRAKETGAATETLGLHWRHNLGLPNRELVADLEAREKLASVFRITRPKLILAPYWEDAHPDHVAASQLVDAARFWAKLSKTDMPGERFHPPRLLYYFSVHLRIVERASFVVDISDQLDQKMNAIRCYESQVLEGRDETFPTVLDDIQARARYWGWTINSTFGEPLHSREPLGADVISMLC</sequence>
<evidence type="ECO:0000313" key="1">
    <source>
        <dbReference type="EMBL" id="QDT63210.1"/>
    </source>
</evidence>
<keyword evidence="1" id="KW-0378">Hydrolase</keyword>
<protein>
    <submittedName>
        <fullName evidence="1">1D-myo-inositol 2-acetamido-2-deoxy-alpha-D-glucopyranoside deacetylase</fullName>
        <ecNumber evidence="1">3.5.1.103</ecNumber>
    </submittedName>
</protein>
<keyword evidence="2" id="KW-1185">Reference proteome</keyword>
<dbReference type="InterPro" id="IPR023842">
    <property type="entry name" value="Bacillithiol_biosynth_BshB1"/>
</dbReference>
<dbReference type="EMBL" id="CP036316">
    <property type="protein sequence ID" value="QDT63210.1"/>
    <property type="molecule type" value="Genomic_DNA"/>
</dbReference>
<dbReference type="KEGG" id="chya:V22_04280"/>
<dbReference type="Proteomes" id="UP000319976">
    <property type="component" value="Chromosome"/>
</dbReference>
<gene>
    <name evidence="1" type="primary">mshB</name>
    <name evidence="1" type="ORF">V22_04280</name>
</gene>
<dbReference type="GO" id="GO:0035595">
    <property type="term" value="F:N-acetylglucosaminylinositol deacetylase activity"/>
    <property type="evidence" value="ECO:0007669"/>
    <property type="project" value="UniProtKB-EC"/>
</dbReference>
<dbReference type="SUPFAM" id="SSF102588">
    <property type="entry name" value="LmbE-like"/>
    <property type="match status" value="1"/>
</dbReference>
<dbReference type="PANTHER" id="PTHR12993:SF30">
    <property type="entry name" value="N-ACETYL-ALPHA-D-GLUCOSAMINYL L-MALATE DEACETYLASE 1"/>
    <property type="match status" value="1"/>
</dbReference>
<dbReference type="Gene3D" id="3.40.50.10320">
    <property type="entry name" value="LmbE-like"/>
    <property type="match status" value="1"/>
</dbReference>
<dbReference type="AlphaFoldDB" id="A0A517T4B0"/>
<dbReference type="OrthoDB" id="9815144at2"/>
<name>A0A517T4B0_9PLAN</name>
<dbReference type="InterPro" id="IPR024078">
    <property type="entry name" value="LmbE-like_dom_sf"/>
</dbReference>
<dbReference type="Pfam" id="PF02585">
    <property type="entry name" value="PIG-L"/>
    <property type="match status" value="1"/>
</dbReference>
<dbReference type="EC" id="3.5.1.103" evidence="1"/>
<evidence type="ECO:0000313" key="2">
    <source>
        <dbReference type="Proteomes" id="UP000319976"/>
    </source>
</evidence>
<organism evidence="1 2">
    <name type="scientific">Calycomorphotria hydatis</name>
    <dbReference type="NCBI Taxonomy" id="2528027"/>
    <lineage>
        <taxon>Bacteria</taxon>
        <taxon>Pseudomonadati</taxon>
        <taxon>Planctomycetota</taxon>
        <taxon>Planctomycetia</taxon>
        <taxon>Planctomycetales</taxon>
        <taxon>Planctomycetaceae</taxon>
        <taxon>Calycomorphotria</taxon>
    </lineage>
</organism>
<dbReference type="InterPro" id="IPR003737">
    <property type="entry name" value="GlcNAc_PI_deacetylase-related"/>
</dbReference>
<accession>A0A517T4B0</accession>
<dbReference type="RefSeq" id="WP_145259352.1">
    <property type="nucleotide sequence ID" value="NZ_CP036316.1"/>
</dbReference>
<dbReference type="GO" id="GO:0071793">
    <property type="term" value="P:bacillithiol biosynthetic process"/>
    <property type="evidence" value="ECO:0007669"/>
    <property type="project" value="InterPro"/>
</dbReference>
<proteinExistence type="predicted"/>
<reference evidence="1 2" key="1">
    <citation type="submission" date="2019-02" db="EMBL/GenBank/DDBJ databases">
        <title>Deep-cultivation of Planctomycetes and their phenomic and genomic characterization uncovers novel biology.</title>
        <authorList>
            <person name="Wiegand S."/>
            <person name="Jogler M."/>
            <person name="Boedeker C."/>
            <person name="Pinto D."/>
            <person name="Vollmers J."/>
            <person name="Rivas-Marin E."/>
            <person name="Kohn T."/>
            <person name="Peeters S.H."/>
            <person name="Heuer A."/>
            <person name="Rast P."/>
            <person name="Oberbeckmann S."/>
            <person name="Bunk B."/>
            <person name="Jeske O."/>
            <person name="Meyerdierks A."/>
            <person name="Storesund J.E."/>
            <person name="Kallscheuer N."/>
            <person name="Luecker S."/>
            <person name="Lage O.M."/>
            <person name="Pohl T."/>
            <person name="Merkel B.J."/>
            <person name="Hornburger P."/>
            <person name="Mueller R.-W."/>
            <person name="Bruemmer F."/>
            <person name="Labrenz M."/>
            <person name="Spormann A.M."/>
            <person name="Op den Camp H."/>
            <person name="Overmann J."/>
            <person name="Amann R."/>
            <person name="Jetten M.S.M."/>
            <person name="Mascher T."/>
            <person name="Medema M.H."/>
            <person name="Devos D.P."/>
            <person name="Kaster A.-K."/>
            <person name="Ovreas L."/>
            <person name="Rohde M."/>
            <person name="Galperin M.Y."/>
            <person name="Jogler C."/>
        </authorList>
    </citation>
    <scope>NUCLEOTIDE SEQUENCE [LARGE SCALE GENOMIC DNA]</scope>
    <source>
        <strain evidence="1 2">V22</strain>
    </source>
</reference>